<comment type="caution">
    <text evidence="2">The sequence shown here is derived from an EMBL/GenBank/DDBJ whole genome shotgun (WGS) entry which is preliminary data.</text>
</comment>
<protein>
    <submittedName>
        <fullName evidence="2">Uncharacterized protein</fullName>
    </submittedName>
</protein>
<dbReference type="InParanoid" id="K2R842"/>
<dbReference type="EMBL" id="AHHD01000789">
    <property type="protein sequence ID" value="EKG09067.1"/>
    <property type="molecule type" value="Genomic_DNA"/>
</dbReference>
<dbReference type="Proteomes" id="UP000007129">
    <property type="component" value="Unassembled WGS sequence"/>
</dbReference>
<gene>
    <name evidence="2" type="ORF">MPH_13948</name>
</gene>
<dbReference type="VEuPathDB" id="FungiDB:MPH_13948"/>
<feature type="non-terminal residue" evidence="2">
    <location>
        <position position="102"/>
    </location>
</feature>
<feature type="non-terminal residue" evidence="2">
    <location>
        <position position="1"/>
    </location>
</feature>
<proteinExistence type="predicted"/>
<sequence>AFFSIFFLTSYYVSATPLPQGCFNMCCPRRGAPSNPCVGQSIADYISHADFDPHGVLGATARPIRIDVADNHTPEPTALGYFSFELIPNHQMLSLRFILSAN</sequence>
<accession>K2R842</accession>
<evidence type="ECO:0000313" key="3">
    <source>
        <dbReference type="Proteomes" id="UP000007129"/>
    </source>
</evidence>
<keyword evidence="1" id="KW-0732">Signal</keyword>
<evidence type="ECO:0000313" key="2">
    <source>
        <dbReference type="EMBL" id="EKG09067.1"/>
    </source>
</evidence>
<evidence type="ECO:0000256" key="1">
    <source>
        <dbReference type="SAM" id="SignalP"/>
    </source>
</evidence>
<feature type="signal peptide" evidence="1">
    <location>
        <begin position="1"/>
        <end position="15"/>
    </location>
</feature>
<dbReference type="AlphaFoldDB" id="K2R842"/>
<reference evidence="2 3" key="1">
    <citation type="journal article" date="2012" name="BMC Genomics">
        <title>Tools to kill: Genome of one of the most destructive plant pathogenic fungi Macrophomina phaseolina.</title>
        <authorList>
            <person name="Islam M.S."/>
            <person name="Haque M.S."/>
            <person name="Islam M.M."/>
            <person name="Emdad E.M."/>
            <person name="Halim A."/>
            <person name="Hossen Q.M.M."/>
            <person name="Hossain M.Z."/>
            <person name="Ahmed B."/>
            <person name="Rahim S."/>
            <person name="Rahman M.S."/>
            <person name="Alam M.M."/>
            <person name="Hou S."/>
            <person name="Wan X."/>
            <person name="Saito J.A."/>
            <person name="Alam M."/>
        </authorList>
    </citation>
    <scope>NUCLEOTIDE SEQUENCE [LARGE SCALE GENOMIC DNA]</scope>
    <source>
        <strain evidence="2 3">MS6</strain>
    </source>
</reference>
<dbReference type="HOGENOM" id="CLU_2284101_0_0_1"/>
<feature type="chain" id="PRO_5012497557" evidence="1">
    <location>
        <begin position="16"/>
        <end position="102"/>
    </location>
</feature>
<organism evidence="2 3">
    <name type="scientific">Macrophomina phaseolina (strain MS6)</name>
    <name type="common">Charcoal rot fungus</name>
    <dbReference type="NCBI Taxonomy" id="1126212"/>
    <lineage>
        <taxon>Eukaryota</taxon>
        <taxon>Fungi</taxon>
        <taxon>Dikarya</taxon>
        <taxon>Ascomycota</taxon>
        <taxon>Pezizomycotina</taxon>
        <taxon>Dothideomycetes</taxon>
        <taxon>Dothideomycetes incertae sedis</taxon>
        <taxon>Botryosphaeriales</taxon>
        <taxon>Botryosphaeriaceae</taxon>
        <taxon>Macrophomina</taxon>
    </lineage>
</organism>
<name>K2R842_MACPH</name>